<dbReference type="Proteomes" id="UP001157947">
    <property type="component" value="Unassembled WGS sequence"/>
</dbReference>
<keyword evidence="6 8" id="KW-1133">Transmembrane helix</keyword>
<gene>
    <name evidence="9" type="ORF">SAMN06264868_11327</name>
</gene>
<comment type="subcellular location">
    <subcellularLocation>
        <location evidence="1">Cell membrane</location>
        <topology evidence="1">Multi-pass membrane protein</topology>
    </subcellularLocation>
</comment>
<dbReference type="Gene3D" id="3.30.2090.10">
    <property type="entry name" value="Multidrug efflux transporter AcrB TolC docking domain, DN and DC subdomains"/>
    <property type="match status" value="2"/>
</dbReference>
<evidence type="ECO:0000313" key="9">
    <source>
        <dbReference type="EMBL" id="SMP15137.1"/>
    </source>
</evidence>
<feature type="transmembrane region" description="Helical" evidence="8">
    <location>
        <begin position="902"/>
        <end position="926"/>
    </location>
</feature>
<keyword evidence="3" id="KW-0813">Transport</keyword>
<evidence type="ECO:0000256" key="8">
    <source>
        <dbReference type="SAM" id="Phobius"/>
    </source>
</evidence>
<dbReference type="Gene3D" id="3.30.70.1320">
    <property type="entry name" value="Multidrug efflux transporter AcrB pore domain like"/>
    <property type="match status" value="1"/>
</dbReference>
<feature type="transmembrane region" description="Helical" evidence="8">
    <location>
        <begin position="460"/>
        <end position="484"/>
    </location>
</feature>
<dbReference type="GO" id="GO:0005886">
    <property type="term" value="C:plasma membrane"/>
    <property type="evidence" value="ECO:0007669"/>
    <property type="project" value="UniProtKB-SubCell"/>
</dbReference>
<evidence type="ECO:0000256" key="7">
    <source>
        <dbReference type="ARBA" id="ARBA00023136"/>
    </source>
</evidence>
<feature type="transmembrane region" description="Helical" evidence="8">
    <location>
        <begin position="875"/>
        <end position="896"/>
    </location>
</feature>
<evidence type="ECO:0000256" key="5">
    <source>
        <dbReference type="ARBA" id="ARBA00022692"/>
    </source>
</evidence>
<dbReference type="PANTHER" id="PTHR32063:SF12">
    <property type="entry name" value="CATION EFFLUX SYSTEM PROTEIN"/>
    <property type="match status" value="1"/>
</dbReference>
<dbReference type="PRINTS" id="PR00702">
    <property type="entry name" value="ACRIFLAVINRP"/>
</dbReference>
<dbReference type="InterPro" id="IPR004763">
    <property type="entry name" value="CusA-like"/>
</dbReference>
<evidence type="ECO:0000256" key="1">
    <source>
        <dbReference type="ARBA" id="ARBA00004651"/>
    </source>
</evidence>
<evidence type="ECO:0000256" key="4">
    <source>
        <dbReference type="ARBA" id="ARBA00022475"/>
    </source>
</evidence>
<dbReference type="AlphaFoldDB" id="A0AA45WMW2"/>
<comment type="caution">
    <text evidence="9">The sequence shown here is derived from an EMBL/GenBank/DDBJ whole genome shotgun (WGS) entry which is preliminary data.</text>
</comment>
<dbReference type="InterPro" id="IPR001036">
    <property type="entry name" value="Acrflvin-R"/>
</dbReference>
<keyword evidence="10" id="KW-1185">Reference proteome</keyword>
<evidence type="ECO:0000313" key="10">
    <source>
        <dbReference type="Proteomes" id="UP001157947"/>
    </source>
</evidence>
<feature type="transmembrane region" description="Helical" evidence="8">
    <location>
        <begin position="850"/>
        <end position="868"/>
    </location>
</feature>
<accession>A0AA45WMW2</accession>
<evidence type="ECO:0000256" key="2">
    <source>
        <dbReference type="ARBA" id="ARBA00010942"/>
    </source>
</evidence>
<keyword evidence="5 8" id="KW-0812">Transmembrane</keyword>
<dbReference type="RefSeq" id="WP_265134765.1">
    <property type="nucleotide sequence ID" value="NZ_FXTX01000013.1"/>
</dbReference>
<feature type="transmembrane region" description="Helical" evidence="8">
    <location>
        <begin position="979"/>
        <end position="1002"/>
    </location>
</feature>
<feature type="transmembrane region" description="Helical" evidence="8">
    <location>
        <begin position="12"/>
        <end position="30"/>
    </location>
</feature>
<dbReference type="Gene3D" id="1.20.1640.10">
    <property type="entry name" value="Multidrug efflux transporter AcrB transmembrane domain"/>
    <property type="match status" value="2"/>
</dbReference>
<reference evidence="9" key="1">
    <citation type="submission" date="2017-05" db="EMBL/GenBank/DDBJ databases">
        <authorList>
            <person name="Varghese N."/>
            <person name="Submissions S."/>
        </authorList>
    </citation>
    <scope>NUCLEOTIDE SEQUENCE</scope>
    <source>
        <strain evidence="9">DSM 18763</strain>
    </source>
</reference>
<feature type="transmembrane region" description="Helical" evidence="8">
    <location>
        <begin position="947"/>
        <end position="967"/>
    </location>
</feature>
<comment type="similarity">
    <text evidence="2">Belongs to the resistance-nodulation-cell division (RND) (TC 2.A.6) family.</text>
</comment>
<proteinExistence type="inferred from homology"/>
<dbReference type="Gene3D" id="3.30.70.1440">
    <property type="entry name" value="Multidrug efflux transporter AcrB pore domain"/>
    <property type="match status" value="1"/>
</dbReference>
<name>A0AA45WMW2_9AQUI</name>
<dbReference type="GO" id="GO:0008324">
    <property type="term" value="F:monoatomic cation transmembrane transporter activity"/>
    <property type="evidence" value="ECO:0007669"/>
    <property type="project" value="InterPro"/>
</dbReference>
<dbReference type="NCBIfam" id="TIGR00914">
    <property type="entry name" value="2A0601"/>
    <property type="match status" value="1"/>
</dbReference>
<feature type="transmembrane region" description="Helical" evidence="8">
    <location>
        <begin position="516"/>
        <end position="536"/>
    </location>
</feature>
<dbReference type="GO" id="GO:0042910">
    <property type="term" value="F:xenobiotic transmembrane transporter activity"/>
    <property type="evidence" value="ECO:0007669"/>
    <property type="project" value="TreeGrafter"/>
</dbReference>
<sequence>MKKWVNFVADNAILFFILTIIVGAVSVFLIKNLNVEAFPDPSPPVIEIVSIYPGRSAEEIEKQITIPLEVALSGMKGLKRVNSVSLYGLSDIKCQFSYDITYAEARQEVINRLAVVSLPDGVSPQIIPNPIGEVMRYALVGNRNLMELRTIQDWVVSRYLKTAEGVEDVASYGGFIKAYTVEVNPDALIKYKVSLSDIADAISKSNTNAGGRALDFGSQYFLIRGVGLIRDKNDIENIVVAYKNNIPILVKNLANVEIGNIPRTGIVGLNNNNDIVMGVVVLRRNAKSIPSINSLKEKIKELNSHILPKDVKIVPIYERGKLIDTVVHKVSEIALVGIILVFLSVLIFLGSFSGAFFVSLLVPLSLIMALATFSVLGKSANFLSIAAIDFGIIADIPLFFIESYFRNTERYGIGRRALLSSSTEIGKPLMFSILLILVSFIPVFLMEGAEKRIFSPMVEAYVYAITFAIILTFTFLIAVITLFIKSSHKENFIVRFLENSYMNLFEIILKLKGKSLAIIFAGIFIATFILIKTLGLEFIPKMDEGNIYMRIIFPYSISLSQTYEDAKKVRDILLTFPEIKTVEFQVGRPEDGTDPTGPFNSEYFVDLKPYSEWKNFKEKKELEEAIRKKIENLFPKADISISQYIQDNLEEVMTGVKGSNAVKIFGSDLETLDKLANQFEAKIQNVKGIEEVGIFREIGQPNIIIEADREKLALYGLKVEDLMDVVSAALGGKEATQVIEGDKRFSLLVVFPENFRNNPANILQIPIILPDGSYVPLSKVANVHFATGASFIYRENYQRYIPVKFAVVSKDLAGTVIKAQQATSDIKLPEGYYTEWSGEFKNLVEALQRLLISSSIALVGLLILLYIINLSVRNTLISASGILFSFFGGSLSLFIAQHPLSLSAIVGFVSIIGINILNITFLINSYKHYYLLGKQKEEAIRIAVKDRYRALLLSTFTASLGLLPTALSHGVGSQIQKPLAIVVVGGMLISGLLILITIPPLLRYVVVEEV</sequence>
<organism evidence="9 10">
    <name type="scientific">Venenivibrio stagnispumantis</name>
    <dbReference type="NCBI Taxonomy" id="407998"/>
    <lineage>
        <taxon>Bacteria</taxon>
        <taxon>Pseudomonadati</taxon>
        <taxon>Aquificota</taxon>
        <taxon>Aquificia</taxon>
        <taxon>Aquificales</taxon>
        <taxon>Hydrogenothermaceae</taxon>
        <taxon>Venenivibrio</taxon>
    </lineage>
</organism>
<dbReference type="SUPFAM" id="SSF82866">
    <property type="entry name" value="Multidrug efflux transporter AcrB transmembrane domain"/>
    <property type="match status" value="2"/>
</dbReference>
<evidence type="ECO:0000256" key="3">
    <source>
        <dbReference type="ARBA" id="ARBA00022448"/>
    </source>
</evidence>
<keyword evidence="4" id="KW-1003">Cell membrane</keyword>
<dbReference type="Pfam" id="PF00873">
    <property type="entry name" value="ACR_tran"/>
    <property type="match status" value="1"/>
</dbReference>
<feature type="transmembrane region" description="Helical" evidence="8">
    <location>
        <begin position="425"/>
        <end position="445"/>
    </location>
</feature>
<feature type="transmembrane region" description="Helical" evidence="8">
    <location>
        <begin position="356"/>
        <end position="376"/>
    </location>
</feature>
<dbReference type="SUPFAM" id="SSF82714">
    <property type="entry name" value="Multidrug efflux transporter AcrB TolC docking domain, DN and DC subdomains"/>
    <property type="match status" value="2"/>
</dbReference>
<dbReference type="PANTHER" id="PTHR32063">
    <property type="match status" value="1"/>
</dbReference>
<dbReference type="InterPro" id="IPR027463">
    <property type="entry name" value="AcrB_DN_DC_subdom"/>
</dbReference>
<keyword evidence="7 8" id="KW-0472">Membrane</keyword>
<feature type="transmembrane region" description="Helical" evidence="8">
    <location>
        <begin position="333"/>
        <end position="349"/>
    </location>
</feature>
<dbReference type="SUPFAM" id="SSF82693">
    <property type="entry name" value="Multidrug efflux transporter AcrB pore domain, PN1, PN2, PC1 and PC2 subdomains"/>
    <property type="match status" value="3"/>
</dbReference>
<dbReference type="EMBL" id="FXTX01000013">
    <property type="protein sequence ID" value="SMP15137.1"/>
    <property type="molecule type" value="Genomic_DNA"/>
</dbReference>
<feature type="transmembrane region" description="Helical" evidence="8">
    <location>
        <begin position="382"/>
        <end position="405"/>
    </location>
</feature>
<dbReference type="Gene3D" id="3.30.70.1430">
    <property type="entry name" value="Multidrug efflux transporter AcrB pore domain"/>
    <property type="match status" value="2"/>
</dbReference>
<evidence type="ECO:0000256" key="6">
    <source>
        <dbReference type="ARBA" id="ARBA00022989"/>
    </source>
</evidence>
<protein>
    <submittedName>
        <fullName evidence="9">Cobalt-zinc-cadmium resistance protein CzcA</fullName>
    </submittedName>
</protein>